<keyword evidence="7" id="KW-1185">Reference proteome</keyword>
<feature type="transmembrane region" description="Helical" evidence="5">
    <location>
        <begin position="100"/>
        <end position="127"/>
    </location>
</feature>
<name>A0ABP7LZ42_9GAMM</name>
<dbReference type="PANTHER" id="PTHR36926">
    <property type="entry name" value="COLICIN V PRODUCTION PROTEIN"/>
    <property type="match status" value="1"/>
</dbReference>
<comment type="caution">
    <text evidence="6">The sequence shown here is derived from an EMBL/GenBank/DDBJ whole genome shotgun (WGS) entry which is preliminary data.</text>
</comment>
<evidence type="ECO:0000256" key="2">
    <source>
        <dbReference type="ARBA" id="ARBA00022692"/>
    </source>
</evidence>
<organism evidence="6 7">
    <name type="scientific">Litoribacillus peritrichatus</name>
    <dbReference type="NCBI Taxonomy" id="718191"/>
    <lineage>
        <taxon>Bacteria</taxon>
        <taxon>Pseudomonadati</taxon>
        <taxon>Pseudomonadota</taxon>
        <taxon>Gammaproteobacteria</taxon>
        <taxon>Oceanospirillales</taxon>
        <taxon>Oceanospirillaceae</taxon>
        <taxon>Litoribacillus</taxon>
    </lineage>
</organism>
<evidence type="ECO:0000256" key="1">
    <source>
        <dbReference type="ARBA" id="ARBA00004141"/>
    </source>
</evidence>
<evidence type="ECO:0000313" key="7">
    <source>
        <dbReference type="Proteomes" id="UP001501565"/>
    </source>
</evidence>
<evidence type="ECO:0000256" key="4">
    <source>
        <dbReference type="ARBA" id="ARBA00023136"/>
    </source>
</evidence>
<accession>A0ABP7LZ42</accession>
<dbReference type="RefSeq" id="WP_344794583.1">
    <property type="nucleotide sequence ID" value="NZ_BAABBN010000003.1"/>
</dbReference>
<dbReference type="Proteomes" id="UP001501565">
    <property type="component" value="Unassembled WGS sequence"/>
</dbReference>
<feature type="transmembrane region" description="Helical" evidence="5">
    <location>
        <begin position="6"/>
        <end position="21"/>
    </location>
</feature>
<gene>
    <name evidence="6" type="ORF">GCM10022277_02210</name>
</gene>
<dbReference type="PANTHER" id="PTHR36926:SF1">
    <property type="entry name" value="COLICIN V PRODUCTION PROTEIN"/>
    <property type="match status" value="1"/>
</dbReference>
<evidence type="ECO:0000313" key="6">
    <source>
        <dbReference type="EMBL" id="GAA3911156.1"/>
    </source>
</evidence>
<comment type="subcellular location">
    <subcellularLocation>
        <location evidence="1">Membrane</location>
        <topology evidence="1">Multi-pass membrane protein</topology>
    </subcellularLocation>
</comment>
<evidence type="ECO:0000256" key="5">
    <source>
        <dbReference type="SAM" id="Phobius"/>
    </source>
</evidence>
<keyword evidence="2 5" id="KW-0812">Transmembrane</keyword>
<dbReference type="Pfam" id="PF02674">
    <property type="entry name" value="Colicin_V"/>
    <property type="match status" value="1"/>
</dbReference>
<dbReference type="EMBL" id="BAABBN010000003">
    <property type="protein sequence ID" value="GAA3911156.1"/>
    <property type="molecule type" value="Genomic_DNA"/>
</dbReference>
<dbReference type="InterPro" id="IPR052719">
    <property type="entry name" value="CvpA-like"/>
</dbReference>
<reference evidence="7" key="1">
    <citation type="journal article" date="2019" name="Int. J. Syst. Evol. Microbiol.">
        <title>The Global Catalogue of Microorganisms (GCM) 10K type strain sequencing project: providing services to taxonomists for standard genome sequencing and annotation.</title>
        <authorList>
            <consortium name="The Broad Institute Genomics Platform"/>
            <consortium name="The Broad Institute Genome Sequencing Center for Infectious Disease"/>
            <person name="Wu L."/>
            <person name="Ma J."/>
        </authorList>
    </citation>
    <scope>NUCLEOTIDE SEQUENCE [LARGE SCALE GENOMIC DNA]</scope>
    <source>
        <strain evidence="7">JCM 17551</strain>
    </source>
</reference>
<proteinExistence type="predicted"/>
<keyword evidence="4 5" id="KW-0472">Membrane</keyword>
<protein>
    <submittedName>
        <fullName evidence="6">CvpA family protein</fullName>
    </submittedName>
</protein>
<evidence type="ECO:0000256" key="3">
    <source>
        <dbReference type="ARBA" id="ARBA00022989"/>
    </source>
</evidence>
<feature type="transmembrane region" description="Helical" evidence="5">
    <location>
        <begin position="28"/>
        <end position="45"/>
    </location>
</feature>
<feature type="transmembrane region" description="Helical" evidence="5">
    <location>
        <begin position="65"/>
        <end position="88"/>
    </location>
</feature>
<dbReference type="InterPro" id="IPR003825">
    <property type="entry name" value="Colicin-V_CvpA"/>
</dbReference>
<sequence length="211" mass="23074">MNWFDWAIVGVISVSALISLKRGFMKELFSLVTWVAALLISRIYAYDFSHYLSDFANDGKSALVLAFFVLFVGVLIVGSFINFIISQFVKAVGLSMWDRLLGVVFGVVRGALVIVVAIGLLSLTAFVDSPVWQSSQIVPHFAQVEAWTKETTKLLSEQLSEMDMSGLVDPAVAGEALQQAGDALSEIPDTTESVSTEKWMDGAEEVIQVEN</sequence>
<keyword evidence="3 5" id="KW-1133">Transmembrane helix</keyword>